<dbReference type="SUPFAM" id="SSF103473">
    <property type="entry name" value="MFS general substrate transporter"/>
    <property type="match status" value="1"/>
</dbReference>
<sequence>MLRTFYSIYSLLTAVALLLLGSGLLGTVVALRASAEFLSNDLTGIIMSGFFLGYVIGSYICPRIQHNVGHIRSFSAFAAIGCASVILHALWVDPIVWWLLRILTGISMLGMYLAIESWLNNLATNENRGRLFAIYMTINLLALGSGQYMLLIYGFDGTEPLALSALFFSLALVPIALTRMLQPAAVSVPSLGLRQLYRTSPLGVIGALISGLVSGAFWGLGPIYATGVGLTDFGIALFMSAVIFGGALLQWPIGHLSDNHDRRLVLQNVSLLGAAAALAVFFLAAIELRYALILSVALGGCAFSVYSLSVAHTNDHLDASQMLESSRSLLLLSGIGSSIGPILAGVAIEWSGSQGLMLYFAILLVILALYSARRRRVGAIIPTEEQGEFVAMARTSPAVLELDPRVEVEEDETGAGGEPSPPPS</sequence>
<feature type="transmembrane region" description="Helical" evidence="5">
    <location>
        <begin position="265"/>
        <end position="284"/>
    </location>
</feature>
<dbReference type="Pfam" id="PF07690">
    <property type="entry name" value="MFS_1"/>
    <property type="match status" value="1"/>
</dbReference>
<dbReference type="RefSeq" id="WP_125181130.1">
    <property type="nucleotide sequence ID" value="NZ_QZMU01000001.1"/>
</dbReference>
<evidence type="ECO:0000256" key="4">
    <source>
        <dbReference type="SAM" id="MobiDB-lite"/>
    </source>
</evidence>
<dbReference type="OrthoDB" id="9810614at2"/>
<feature type="transmembrane region" description="Helical" evidence="5">
    <location>
        <begin position="73"/>
        <end position="92"/>
    </location>
</feature>
<evidence type="ECO:0000256" key="2">
    <source>
        <dbReference type="ARBA" id="ARBA00022989"/>
    </source>
</evidence>
<dbReference type="Gene3D" id="1.20.1250.20">
    <property type="entry name" value="MFS general substrate transporter like domains"/>
    <property type="match status" value="2"/>
</dbReference>
<evidence type="ECO:0000256" key="5">
    <source>
        <dbReference type="SAM" id="Phobius"/>
    </source>
</evidence>
<dbReference type="CDD" id="cd17477">
    <property type="entry name" value="MFS_YcaD_like"/>
    <property type="match status" value="1"/>
</dbReference>
<feature type="transmembrane region" description="Helical" evidence="5">
    <location>
        <begin position="131"/>
        <end position="155"/>
    </location>
</feature>
<name>A0A426QJ47_9GAMM</name>
<feature type="region of interest" description="Disordered" evidence="4">
    <location>
        <begin position="403"/>
        <end position="424"/>
    </location>
</feature>
<dbReference type="PANTHER" id="PTHR23521:SF3">
    <property type="entry name" value="MFS TRANSPORTER"/>
    <property type="match status" value="1"/>
</dbReference>
<keyword evidence="1 5" id="KW-0812">Transmembrane</keyword>
<feature type="transmembrane region" description="Helical" evidence="5">
    <location>
        <begin position="161"/>
        <end position="181"/>
    </location>
</feature>
<feature type="transmembrane region" description="Helical" evidence="5">
    <location>
        <begin position="233"/>
        <end position="253"/>
    </location>
</feature>
<dbReference type="GO" id="GO:0022857">
    <property type="term" value="F:transmembrane transporter activity"/>
    <property type="evidence" value="ECO:0007669"/>
    <property type="project" value="InterPro"/>
</dbReference>
<gene>
    <name evidence="6" type="ORF">D6C00_07410</name>
</gene>
<keyword evidence="7" id="KW-1185">Reference proteome</keyword>
<dbReference type="InterPro" id="IPR036259">
    <property type="entry name" value="MFS_trans_sf"/>
</dbReference>
<accession>A0A426QJ47</accession>
<feature type="transmembrane region" description="Helical" evidence="5">
    <location>
        <begin position="202"/>
        <end position="221"/>
    </location>
</feature>
<reference evidence="6 7" key="1">
    <citation type="journal article" date="2010" name="Int. J. Syst. Evol. Microbiol.">
        <title>Thiohalobacter thiocyanaticus gen. nov., sp. nov., a moderately halophilic, sulfur-oxidizing gammaproteobacterium from hypersaline lakes, that utilizes thiocyanate.</title>
        <authorList>
            <person name="Sorokin D.Y."/>
            <person name="Kovaleva O.L."/>
            <person name="Tourova T.P."/>
            <person name="Muyzer G."/>
        </authorList>
    </citation>
    <scope>NUCLEOTIDE SEQUENCE [LARGE SCALE GENOMIC DNA]</scope>
    <source>
        <strain evidence="6 7">Hrh1</strain>
    </source>
</reference>
<dbReference type="PANTHER" id="PTHR23521">
    <property type="entry name" value="TRANSPORTER MFS SUPERFAMILY"/>
    <property type="match status" value="1"/>
</dbReference>
<dbReference type="EMBL" id="QZMU01000001">
    <property type="protein sequence ID" value="RRQ21791.1"/>
    <property type="molecule type" value="Genomic_DNA"/>
</dbReference>
<feature type="transmembrane region" description="Helical" evidence="5">
    <location>
        <begin position="42"/>
        <end position="61"/>
    </location>
</feature>
<dbReference type="GO" id="GO:0005886">
    <property type="term" value="C:plasma membrane"/>
    <property type="evidence" value="ECO:0007669"/>
    <property type="project" value="TreeGrafter"/>
</dbReference>
<evidence type="ECO:0000313" key="6">
    <source>
        <dbReference type="EMBL" id="RRQ21791.1"/>
    </source>
</evidence>
<dbReference type="Proteomes" id="UP000287798">
    <property type="component" value="Unassembled WGS sequence"/>
</dbReference>
<organism evidence="6 7">
    <name type="scientific">Thiohalobacter thiocyanaticus</name>
    <dbReference type="NCBI Taxonomy" id="585455"/>
    <lineage>
        <taxon>Bacteria</taxon>
        <taxon>Pseudomonadati</taxon>
        <taxon>Pseudomonadota</taxon>
        <taxon>Gammaproteobacteria</taxon>
        <taxon>Thiohalobacterales</taxon>
        <taxon>Thiohalobacteraceae</taxon>
        <taxon>Thiohalobacter</taxon>
    </lineage>
</organism>
<dbReference type="InterPro" id="IPR047200">
    <property type="entry name" value="MFS_YcaD-like"/>
</dbReference>
<comment type="caution">
    <text evidence="6">The sequence shown here is derived from an EMBL/GenBank/DDBJ whole genome shotgun (WGS) entry which is preliminary data.</text>
</comment>
<feature type="transmembrane region" description="Helical" evidence="5">
    <location>
        <begin position="98"/>
        <end position="119"/>
    </location>
</feature>
<dbReference type="AlphaFoldDB" id="A0A426QJ47"/>
<feature type="transmembrane region" description="Helical" evidence="5">
    <location>
        <begin position="329"/>
        <end position="350"/>
    </location>
</feature>
<feature type="transmembrane region" description="Helical" evidence="5">
    <location>
        <begin position="356"/>
        <end position="372"/>
    </location>
</feature>
<evidence type="ECO:0000313" key="7">
    <source>
        <dbReference type="Proteomes" id="UP000287798"/>
    </source>
</evidence>
<keyword evidence="2 5" id="KW-1133">Transmembrane helix</keyword>
<keyword evidence="3 5" id="KW-0472">Membrane</keyword>
<evidence type="ECO:0000256" key="3">
    <source>
        <dbReference type="ARBA" id="ARBA00023136"/>
    </source>
</evidence>
<protein>
    <submittedName>
        <fullName evidence="6">MFS transporter</fullName>
    </submittedName>
</protein>
<dbReference type="InterPro" id="IPR011701">
    <property type="entry name" value="MFS"/>
</dbReference>
<evidence type="ECO:0000256" key="1">
    <source>
        <dbReference type="ARBA" id="ARBA00022692"/>
    </source>
</evidence>
<feature type="transmembrane region" description="Helical" evidence="5">
    <location>
        <begin position="290"/>
        <end position="308"/>
    </location>
</feature>
<proteinExistence type="predicted"/>